<dbReference type="Gene3D" id="1.10.1040.10">
    <property type="entry name" value="N-(1-d-carboxylethyl)-l-norvaline Dehydrogenase, domain 2"/>
    <property type="match status" value="1"/>
</dbReference>
<dbReference type="InterPro" id="IPR008927">
    <property type="entry name" value="6-PGluconate_DH-like_C_sf"/>
</dbReference>
<dbReference type="UniPathway" id="UPA00028">
    <property type="reaction ID" value="UER00004"/>
</dbReference>
<name>A0A2G8T3W8_9BURK</name>
<sequence length="338" mass="36059">MKIAIIGAGAIGGYVGAKLALAGEEVTFIVRGANLEAIKARGIKLIDNDGTEHVVPDVKATNNYAEAGVHELVILALKAHQVDAVADDVAKLMGPDTVVVTMQNGIPFWYFHKHGGQFGGYTVKSVDPTGQLASKIDPGRILGCVVYPAAELIAPGVIRHVEGERFPIGELDGTTSARAKAISEVFQHAGLKAPVLDNIRAEIWLKLWGNVCFNPISALSHSTLVDICQFPLARELAANMMLEAQAVAAKLDISFRVSLERRIEGAEKVGKHKTSMLQDVEAGRGLEIDALVGSVVELGRLTGTPTPHIDSAYALVKLLERTMSEEHGGVRLQKTVAV</sequence>
<comment type="caution">
    <text evidence="13">The sequence shown here is derived from an EMBL/GenBank/DDBJ whole genome shotgun (WGS) entry which is preliminary data.</text>
</comment>
<dbReference type="AlphaFoldDB" id="A0A2G8T3W8"/>
<protein>
    <recommendedName>
        <fullName evidence="5">2-dehydropantoate 2-reductase</fullName>
        <ecNumber evidence="4">1.1.1.169</ecNumber>
    </recommendedName>
    <alternativeName>
        <fullName evidence="9">Ketopantoate reductase</fullName>
    </alternativeName>
</protein>
<proteinExistence type="inferred from homology"/>
<evidence type="ECO:0000256" key="1">
    <source>
        <dbReference type="ARBA" id="ARBA00002919"/>
    </source>
</evidence>
<dbReference type="Pfam" id="PF08546">
    <property type="entry name" value="ApbA_C"/>
    <property type="match status" value="1"/>
</dbReference>
<comment type="function">
    <text evidence="1">Catalyzes the NADPH-dependent reduction of ketopantoate into pantoic acid.</text>
</comment>
<evidence type="ECO:0000256" key="8">
    <source>
        <dbReference type="ARBA" id="ARBA00023002"/>
    </source>
</evidence>
<dbReference type="InterPro" id="IPR013752">
    <property type="entry name" value="KPA_reductase"/>
</dbReference>
<evidence type="ECO:0000256" key="2">
    <source>
        <dbReference type="ARBA" id="ARBA00004994"/>
    </source>
</evidence>
<accession>A0A2G8T3W8</accession>
<gene>
    <name evidence="13" type="ORF">CR103_05880</name>
</gene>
<keyword evidence="8" id="KW-0560">Oxidoreductase</keyword>
<dbReference type="InterPro" id="IPR013328">
    <property type="entry name" value="6PGD_dom2"/>
</dbReference>
<evidence type="ECO:0000256" key="7">
    <source>
        <dbReference type="ARBA" id="ARBA00022857"/>
    </source>
</evidence>
<evidence type="ECO:0000256" key="3">
    <source>
        <dbReference type="ARBA" id="ARBA00007870"/>
    </source>
</evidence>
<dbReference type="EC" id="1.1.1.169" evidence="4"/>
<comment type="catalytic activity">
    <reaction evidence="10">
        <text>(R)-pantoate + NADP(+) = 2-dehydropantoate + NADPH + H(+)</text>
        <dbReference type="Rhea" id="RHEA:16233"/>
        <dbReference type="ChEBI" id="CHEBI:11561"/>
        <dbReference type="ChEBI" id="CHEBI:15378"/>
        <dbReference type="ChEBI" id="CHEBI:15980"/>
        <dbReference type="ChEBI" id="CHEBI:57783"/>
        <dbReference type="ChEBI" id="CHEBI:58349"/>
        <dbReference type="EC" id="1.1.1.169"/>
    </reaction>
</comment>
<dbReference type="Gene3D" id="3.40.50.720">
    <property type="entry name" value="NAD(P)-binding Rossmann-like Domain"/>
    <property type="match status" value="1"/>
</dbReference>
<comment type="pathway">
    <text evidence="2">Cofactor biosynthesis; (R)-pantothenate biosynthesis; (R)-pantoate from 3-methyl-2-oxobutanoate: step 2/2.</text>
</comment>
<dbReference type="NCBIfam" id="NF005089">
    <property type="entry name" value="PRK06522.1-4"/>
    <property type="match status" value="1"/>
</dbReference>
<dbReference type="OrthoDB" id="9796561at2"/>
<dbReference type="Proteomes" id="UP000228593">
    <property type="component" value="Unassembled WGS sequence"/>
</dbReference>
<keyword evidence="14" id="KW-1185">Reference proteome</keyword>
<reference evidence="13 14" key="1">
    <citation type="submission" date="2017-10" db="EMBL/GenBank/DDBJ databases">
        <title>Massilia psychrophilum sp. nov., a novel purple-pigmented bacterium isolated from Tianshan glacier, Xinjiang Municipality, China.</title>
        <authorList>
            <person name="Wang H."/>
        </authorList>
    </citation>
    <scope>NUCLEOTIDE SEQUENCE [LARGE SCALE GENOMIC DNA]</scope>
    <source>
        <strain evidence="13 14">JCM 30813</strain>
    </source>
</reference>
<dbReference type="InterPro" id="IPR051402">
    <property type="entry name" value="KPR-Related"/>
</dbReference>
<dbReference type="PANTHER" id="PTHR21708:SF45">
    <property type="entry name" value="2-DEHYDROPANTOATE 2-REDUCTASE"/>
    <property type="match status" value="1"/>
</dbReference>
<evidence type="ECO:0000256" key="6">
    <source>
        <dbReference type="ARBA" id="ARBA00022655"/>
    </source>
</evidence>
<evidence type="ECO:0000313" key="14">
    <source>
        <dbReference type="Proteomes" id="UP000228593"/>
    </source>
</evidence>
<keyword evidence="7" id="KW-0521">NADP</keyword>
<evidence type="ECO:0000313" key="13">
    <source>
        <dbReference type="EMBL" id="PIL40699.1"/>
    </source>
</evidence>
<organism evidence="13 14">
    <name type="scientific">Massilia psychrophila</name>
    <dbReference type="NCBI Taxonomy" id="1603353"/>
    <lineage>
        <taxon>Bacteria</taxon>
        <taxon>Pseudomonadati</taxon>
        <taxon>Pseudomonadota</taxon>
        <taxon>Betaproteobacteria</taxon>
        <taxon>Burkholderiales</taxon>
        <taxon>Oxalobacteraceae</taxon>
        <taxon>Telluria group</taxon>
        <taxon>Massilia</taxon>
    </lineage>
</organism>
<dbReference type="SUPFAM" id="SSF48179">
    <property type="entry name" value="6-phosphogluconate dehydrogenase C-terminal domain-like"/>
    <property type="match status" value="1"/>
</dbReference>
<evidence type="ECO:0000256" key="10">
    <source>
        <dbReference type="ARBA" id="ARBA00048793"/>
    </source>
</evidence>
<dbReference type="FunFam" id="1.10.1040.10:FF:000017">
    <property type="entry name" value="2-dehydropantoate 2-reductase"/>
    <property type="match status" value="1"/>
</dbReference>
<dbReference type="EMBL" id="PDOB01000006">
    <property type="protein sequence ID" value="PIL40699.1"/>
    <property type="molecule type" value="Genomic_DNA"/>
</dbReference>
<dbReference type="Pfam" id="PF02558">
    <property type="entry name" value="ApbA"/>
    <property type="match status" value="1"/>
</dbReference>
<feature type="domain" description="Ketopantoate reductase C-terminal" evidence="12">
    <location>
        <begin position="198"/>
        <end position="320"/>
    </location>
</feature>
<feature type="domain" description="Ketopantoate reductase N-terminal" evidence="11">
    <location>
        <begin position="3"/>
        <end position="172"/>
    </location>
</feature>
<dbReference type="RefSeq" id="WP_099915079.1">
    <property type="nucleotide sequence ID" value="NZ_BMHS01000002.1"/>
</dbReference>
<dbReference type="GO" id="GO:0008677">
    <property type="term" value="F:2-dehydropantoate 2-reductase activity"/>
    <property type="evidence" value="ECO:0007669"/>
    <property type="project" value="UniProtKB-EC"/>
</dbReference>
<dbReference type="SUPFAM" id="SSF51735">
    <property type="entry name" value="NAD(P)-binding Rossmann-fold domains"/>
    <property type="match status" value="1"/>
</dbReference>
<dbReference type="GO" id="GO:0005737">
    <property type="term" value="C:cytoplasm"/>
    <property type="evidence" value="ECO:0007669"/>
    <property type="project" value="TreeGrafter"/>
</dbReference>
<evidence type="ECO:0000256" key="9">
    <source>
        <dbReference type="ARBA" id="ARBA00032024"/>
    </source>
</evidence>
<dbReference type="PANTHER" id="PTHR21708">
    <property type="entry name" value="PROBABLE 2-DEHYDROPANTOATE 2-REDUCTASE"/>
    <property type="match status" value="1"/>
</dbReference>
<evidence type="ECO:0000256" key="4">
    <source>
        <dbReference type="ARBA" id="ARBA00013014"/>
    </source>
</evidence>
<dbReference type="InterPro" id="IPR013332">
    <property type="entry name" value="KPR_N"/>
</dbReference>
<dbReference type="FunFam" id="3.40.50.720:FF:000307">
    <property type="entry name" value="2-dehydropantoate 2-reductase"/>
    <property type="match status" value="1"/>
</dbReference>
<evidence type="ECO:0000259" key="12">
    <source>
        <dbReference type="Pfam" id="PF08546"/>
    </source>
</evidence>
<dbReference type="InterPro" id="IPR036291">
    <property type="entry name" value="NAD(P)-bd_dom_sf"/>
</dbReference>
<comment type="similarity">
    <text evidence="3">Belongs to the ketopantoate reductase family.</text>
</comment>
<dbReference type="GO" id="GO:0015940">
    <property type="term" value="P:pantothenate biosynthetic process"/>
    <property type="evidence" value="ECO:0007669"/>
    <property type="project" value="UniProtKB-UniPathway"/>
</dbReference>
<keyword evidence="6" id="KW-0566">Pantothenate biosynthesis</keyword>
<evidence type="ECO:0000259" key="11">
    <source>
        <dbReference type="Pfam" id="PF02558"/>
    </source>
</evidence>
<evidence type="ECO:0000256" key="5">
    <source>
        <dbReference type="ARBA" id="ARBA00019465"/>
    </source>
</evidence>